<evidence type="ECO:0000313" key="3">
    <source>
        <dbReference type="WBParaSite" id="ACOC_0000230201-mRNA-1"/>
    </source>
</evidence>
<evidence type="ECO:0000313" key="2">
    <source>
        <dbReference type="Proteomes" id="UP000267027"/>
    </source>
</evidence>
<accession>A0A0R3PE53</accession>
<organism evidence="3">
    <name type="scientific">Angiostrongylus costaricensis</name>
    <name type="common">Nematode worm</name>
    <dbReference type="NCBI Taxonomy" id="334426"/>
    <lineage>
        <taxon>Eukaryota</taxon>
        <taxon>Metazoa</taxon>
        <taxon>Ecdysozoa</taxon>
        <taxon>Nematoda</taxon>
        <taxon>Chromadorea</taxon>
        <taxon>Rhabditida</taxon>
        <taxon>Rhabditina</taxon>
        <taxon>Rhabditomorpha</taxon>
        <taxon>Strongyloidea</taxon>
        <taxon>Metastrongylidae</taxon>
        <taxon>Angiostrongylus</taxon>
    </lineage>
</organism>
<evidence type="ECO:0000313" key="1">
    <source>
        <dbReference type="EMBL" id="VDM53888.1"/>
    </source>
</evidence>
<dbReference type="Proteomes" id="UP000267027">
    <property type="component" value="Unassembled WGS sequence"/>
</dbReference>
<dbReference type="AlphaFoldDB" id="A0A0R3PE53"/>
<name>A0A0R3PE53_ANGCS</name>
<sequence length="90" mass="10056">MQTTDESAVKSTTRDAFDVNDSDALGNSPLLYTVFDGDVALTSMLLDQITKLECNSRFYESFFSSHVIGLNAVDDAVFSIFYIVPLNWFN</sequence>
<reference evidence="1 2" key="2">
    <citation type="submission" date="2018-11" db="EMBL/GenBank/DDBJ databases">
        <authorList>
            <consortium name="Pathogen Informatics"/>
        </authorList>
    </citation>
    <scope>NUCLEOTIDE SEQUENCE [LARGE SCALE GENOMIC DNA]</scope>
    <source>
        <strain evidence="1 2">Costa Rica</strain>
    </source>
</reference>
<proteinExistence type="predicted"/>
<dbReference type="WBParaSite" id="ACOC_0000230201-mRNA-1">
    <property type="protein sequence ID" value="ACOC_0000230201-mRNA-1"/>
    <property type="gene ID" value="ACOC_0000230201"/>
</dbReference>
<protein>
    <submittedName>
        <fullName evidence="3">FAS1 domain-containing protein</fullName>
    </submittedName>
</protein>
<gene>
    <name evidence="1" type="ORF">ACOC_LOCUS2303</name>
</gene>
<reference evidence="3" key="1">
    <citation type="submission" date="2017-02" db="UniProtKB">
        <authorList>
            <consortium name="WormBaseParasite"/>
        </authorList>
    </citation>
    <scope>IDENTIFICATION</scope>
</reference>
<keyword evidence="2" id="KW-1185">Reference proteome</keyword>
<dbReference type="OrthoDB" id="9977361at2759"/>
<dbReference type="EMBL" id="UYYA01000440">
    <property type="protein sequence ID" value="VDM53888.1"/>
    <property type="molecule type" value="Genomic_DNA"/>
</dbReference>